<reference evidence="1 2" key="1">
    <citation type="submission" date="2015-02" db="EMBL/GenBank/DDBJ databases">
        <title>Whole genome shotgun sequencing of cultured foodborne pathogen.</title>
        <authorList>
            <person name="Timme R."/>
            <person name="Allard M.W."/>
            <person name="Strain E."/>
            <person name="Evans P.S."/>
            <person name="Brown E."/>
        </authorList>
    </citation>
    <scope>NUCLEOTIDE SEQUENCE [LARGE SCALE GENOMIC DNA]</scope>
    <source>
        <strain evidence="1 2">GCSL-TSO-24</strain>
    </source>
</reference>
<accession>A0A0D8L4M4</accession>
<gene>
    <name evidence="1" type="ORF">UA45_17310</name>
</gene>
<proteinExistence type="predicted"/>
<protein>
    <submittedName>
        <fullName evidence="1">Uncharacterized protein</fullName>
    </submittedName>
</protein>
<dbReference type="Proteomes" id="UP000032582">
    <property type="component" value="Unassembled WGS sequence"/>
</dbReference>
<dbReference type="EMBL" id="JZSH01000273">
    <property type="protein sequence ID" value="KJF76669.1"/>
    <property type="molecule type" value="Genomic_DNA"/>
</dbReference>
<evidence type="ECO:0000313" key="1">
    <source>
        <dbReference type="EMBL" id="KJF76669.1"/>
    </source>
</evidence>
<dbReference type="PATRIC" id="fig|582.24.peg.5530"/>
<evidence type="ECO:0000313" key="2">
    <source>
        <dbReference type="Proteomes" id="UP000032582"/>
    </source>
</evidence>
<dbReference type="AlphaFoldDB" id="A0A0D8L4M4"/>
<organism evidence="1 2">
    <name type="scientific">Morganella morganii</name>
    <name type="common">Proteus morganii</name>
    <dbReference type="NCBI Taxonomy" id="582"/>
    <lineage>
        <taxon>Bacteria</taxon>
        <taxon>Pseudomonadati</taxon>
        <taxon>Pseudomonadota</taxon>
        <taxon>Gammaproteobacteria</taxon>
        <taxon>Enterobacterales</taxon>
        <taxon>Morganellaceae</taxon>
        <taxon>Morganella</taxon>
    </lineage>
</organism>
<sequence length="65" mass="7284">MKDEGPPQRNVLKVPAFMANIFIRAGHYWTALGNMAGNLSSGAEPAEKKVNYNNLPLLRSTLWRK</sequence>
<comment type="caution">
    <text evidence="1">The sequence shown here is derived from an EMBL/GenBank/DDBJ whole genome shotgun (WGS) entry which is preliminary data.</text>
</comment>
<name>A0A0D8L4M4_MORMO</name>